<feature type="compositionally biased region" description="Polar residues" evidence="1">
    <location>
        <begin position="455"/>
        <end position="465"/>
    </location>
</feature>
<keyword evidence="4" id="KW-1185">Reference proteome</keyword>
<dbReference type="RefSeq" id="WP_255024959.1">
    <property type="nucleotide sequence ID" value="NZ_JANDHW010000001.1"/>
</dbReference>
<comment type="caution">
    <text evidence="3">The sequence shown here is derived from an EMBL/GenBank/DDBJ whole genome shotgun (WGS) entry which is preliminary data.</text>
</comment>
<keyword evidence="2" id="KW-0732">Signal</keyword>
<evidence type="ECO:0000256" key="2">
    <source>
        <dbReference type="SAM" id="SignalP"/>
    </source>
</evidence>
<reference evidence="3 4" key="1">
    <citation type="submission" date="2022-07" db="EMBL/GenBank/DDBJ databases">
        <title>Fecal culturing of patients with breast cancer.</title>
        <authorList>
            <person name="Teng N.M.Y."/>
            <person name="Kiu R."/>
            <person name="Evans R."/>
            <person name="Baker D.J."/>
            <person name="Zenner C."/>
            <person name="Robinson S.D."/>
            <person name="Hall L.J."/>
        </authorList>
    </citation>
    <scope>NUCLEOTIDE SEQUENCE [LARGE SCALE GENOMIC DNA]</scope>
    <source>
        <strain evidence="3 4">LH1063</strain>
    </source>
</reference>
<name>A0ABT1MDQ6_9BACT</name>
<gene>
    <name evidence="3" type="ORF">NMU02_00055</name>
</gene>
<evidence type="ECO:0000313" key="4">
    <source>
        <dbReference type="Proteomes" id="UP001205603"/>
    </source>
</evidence>
<feature type="chain" id="PRO_5045681004" evidence="2">
    <location>
        <begin position="25"/>
        <end position="774"/>
    </location>
</feature>
<dbReference type="Proteomes" id="UP001205603">
    <property type="component" value="Unassembled WGS sequence"/>
</dbReference>
<sequence>MNTYKRILIVSLFTLIAISIKAQAPDLISYQAVIRNTSGNLVVNKPVNVKISILKNGLNSSPVYIETHTIESNSNGTISLYIGNGNVSLGTFSEINWSSGTYFIKTETDPDGGNNYRITGTSQLLSVPYALYAKNAGNGFDGDYNKLINTPLFSPVATSGDFNDLSNIPDKQQLSIQGNTISLTDGGSITLPQGFEGNYNNLTNLPDLKPVAVSGEYKDLNGIPEKQTLSIKDGNLVITGGDYLKIDSEFFKLPEGFSGNYSDLLNTPGKQKLGIKEGKLMLTGEKDKATLLEIDPDFSILPTGFSGNYKELTDKPVKQTLSIRENKLYLEGGDENTETLLKLGDSVEFPSNSFSGNYNDLTNKPAGNNEGDIMYWSDNSWTILPIGQEGQVLSVADGKLTWIEPSYANTSASTYKTGDIFYARNGLPEGVIIEVSTVGRYGKILSLQETANKKWSTSHETSGATSEKDGRENSKTIQSLPDWRTNFPAFAVTITDDNTWYLPSINEWSEIFKNKNNINSQLLAVGGTPLSGTFYWSSTESLRENDNNERAYATGIAMKSYTLPAGQGEAPITVLAGETYNDDKTIAGTARAIRRLSWAETTSKPVAGETYAIGNLYYTKEDKTDPIGIVYEITDGGLHGKIISLDEAPSSLAWSTENIVTNATNTDNGEKNTSLISALPDNATKYPANTWCTSKGSGWYMPSVNEMVSICKVAFLLNVTLLEKGKIPIEDSGRYWTSTEIDENQSYLVINTSDFSRPNTAKSTTAKVRAVYAF</sequence>
<proteinExistence type="predicted"/>
<evidence type="ECO:0000313" key="3">
    <source>
        <dbReference type="EMBL" id="MCP9610484.1"/>
    </source>
</evidence>
<protein>
    <submittedName>
        <fullName evidence="3">DUF1566 domain-containing protein</fullName>
    </submittedName>
</protein>
<organism evidence="3 4">
    <name type="scientific">Coprobacter tertius</name>
    <dbReference type="NCBI Taxonomy" id="2944915"/>
    <lineage>
        <taxon>Bacteria</taxon>
        <taxon>Pseudomonadati</taxon>
        <taxon>Bacteroidota</taxon>
        <taxon>Bacteroidia</taxon>
        <taxon>Bacteroidales</taxon>
        <taxon>Barnesiellaceae</taxon>
        <taxon>Coprobacter</taxon>
    </lineage>
</organism>
<feature type="signal peptide" evidence="2">
    <location>
        <begin position="1"/>
        <end position="24"/>
    </location>
</feature>
<feature type="region of interest" description="Disordered" evidence="1">
    <location>
        <begin position="455"/>
        <end position="477"/>
    </location>
</feature>
<evidence type="ECO:0000256" key="1">
    <source>
        <dbReference type="SAM" id="MobiDB-lite"/>
    </source>
</evidence>
<accession>A0ABT1MDQ6</accession>
<dbReference type="EMBL" id="JANDHW010000001">
    <property type="protein sequence ID" value="MCP9610484.1"/>
    <property type="molecule type" value="Genomic_DNA"/>
</dbReference>